<dbReference type="GO" id="GO:0046872">
    <property type="term" value="F:metal ion binding"/>
    <property type="evidence" value="ECO:0007669"/>
    <property type="project" value="UniProtKB-KW"/>
</dbReference>
<dbReference type="Proteomes" id="UP000557717">
    <property type="component" value="Unassembled WGS sequence"/>
</dbReference>
<evidence type="ECO:0000256" key="5">
    <source>
        <dbReference type="ARBA" id="ARBA00038887"/>
    </source>
</evidence>
<evidence type="ECO:0000313" key="7">
    <source>
        <dbReference type="EMBL" id="MBB5353445.1"/>
    </source>
</evidence>
<gene>
    <name evidence="7" type="ORF">HNR46_003706</name>
</gene>
<dbReference type="EC" id="2.7.1.4" evidence="5"/>
<dbReference type="Pfam" id="PF00480">
    <property type="entry name" value="ROK"/>
    <property type="match status" value="1"/>
</dbReference>
<dbReference type="PANTHER" id="PTHR42742:SF3">
    <property type="entry name" value="FRUCTOKINASE"/>
    <property type="match status" value="1"/>
</dbReference>
<proteinExistence type="predicted"/>
<keyword evidence="4" id="KW-0460">Magnesium</keyword>
<dbReference type="Gene3D" id="3.30.420.40">
    <property type="match status" value="1"/>
</dbReference>
<evidence type="ECO:0000256" key="3">
    <source>
        <dbReference type="ARBA" id="ARBA00022833"/>
    </source>
</evidence>
<protein>
    <recommendedName>
        <fullName evidence="5">fructokinase</fullName>
        <ecNumber evidence="5">2.7.1.4</ecNumber>
    </recommendedName>
</protein>
<evidence type="ECO:0000256" key="1">
    <source>
        <dbReference type="ARBA" id="ARBA00001946"/>
    </source>
</evidence>
<sequence length="233" mass="24025">MNPGHADYGRLLATPKPGWSGFSIAGFLSEAFPAARVIMETDVNAAALAESRIGAAAGLDDVVYITIGTGIGAGLLSGGRLVHDALHPEFGHFKVPRAPSDDFAGLCPFHGDCLEGLASGPAIATRWGRPAHDLASSHPAWECEAWYLAHAALALLATMSPLQVIIGGGVSQAEDFHAKVEAQLTRLAGGYYPTLEEPFIVAPALGQQAGIAGALMLTALAHGDDDSRLAAAP</sequence>
<keyword evidence="7" id="KW-0418">Kinase</keyword>
<comment type="cofactor">
    <cofactor evidence="1">
        <name>Mg(2+)</name>
        <dbReference type="ChEBI" id="CHEBI:18420"/>
    </cofactor>
</comment>
<evidence type="ECO:0000313" key="8">
    <source>
        <dbReference type="Proteomes" id="UP000557717"/>
    </source>
</evidence>
<dbReference type="GO" id="GO:0008865">
    <property type="term" value="F:fructokinase activity"/>
    <property type="evidence" value="ECO:0007669"/>
    <property type="project" value="UniProtKB-EC"/>
</dbReference>
<dbReference type="SUPFAM" id="SSF53067">
    <property type="entry name" value="Actin-like ATPase domain"/>
    <property type="match status" value="2"/>
</dbReference>
<dbReference type="PANTHER" id="PTHR42742">
    <property type="entry name" value="TRANSCRIPTIONAL REPRESSOR MPRA"/>
    <property type="match status" value="1"/>
</dbReference>
<name>A0A840V5Z6_9BACT</name>
<evidence type="ECO:0000256" key="6">
    <source>
        <dbReference type="ARBA" id="ARBA00048451"/>
    </source>
</evidence>
<dbReference type="CDD" id="cd24067">
    <property type="entry name" value="ASKHA_NBD_ROK_BsFRK-like"/>
    <property type="match status" value="1"/>
</dbReference>
<dbReference type="InterPro" id="IPR000600">
    <property type="entry name" value="ROK"/>
</dbReference>
<keyword evidence="8" id="KW-1185">Reference proteome</keyword>
<evidence type="ECO:0000256" key="4">
    <source>
        <dbReference type="ARBA" id="ARBA00022842"/>
    </source>
</evidence>
<dbReference type="InterPro" id="IPR051804">
    <property type="entry name" value="Carb_Metab_Reg_Kinase/Isom"/>
</dbReference>
<keyword evidence="7" id="KW-0808">Transferase</keyword>
<reference evidence="7 8" key="1">
    <citation type="submission" date="2020-08" db="EMBL/GenBank/DDBJ databases">
        <title>Genomic Encyclopedia of Type Strains, Phase IV (KMG-IV): sequencing the most valuable type-strain genomes for metagenomic binning, comparative biology and taxonomic classification.</title>
        <authorList>
            <person name="Goeker M."/>
        </authorList>
    </citation>
    <scope>NUCLEOTIDE SEQUENCE [LARGE SCALE GENOMIC DNA]</scope>
    <source>
        <strain evidence="7 8">YC6886</strain>
    </source>
</reference>
<keyword evidence="2" id="KW-0479">Metal-binding</keyword>
<dbReference type="EMBL" id="JACHFD010000026">
    <property type="protein sequence ID" value="MBB5353445.1"/>
    <property type="molecule type" value="Genomic_DNA"/>
</dbReference>
<keyword evidence="3" id="KW-0862">Zinc</keyword>
<comment type="catalytic activity">
    <reaction evidence="6">
        <text>D-fructose + ATP = D-fructose 6-phosphate + ADP + H(+)</text>
        <dbReference type="Rhea" id="RHEA:16125"/>
        <dbReference type="ChEBI" id="CHEBI:15378"/>
        <dbReference type="ChEBI" id="CHEBI:30616"/>
        <dbReference type="ChEBI" id="CHEBI:37721"/>
        <dbReference type="ChEBI" id="CHEBI:61527"/>
        <dbReference type="ChEBI" id="CHEBI:456216"/>
        <dbReference type="EC" id="2.7.1.4"/>
    </reaction>
</comment>
<accession>A0A840V5Z6</accession>
<evidence type="ECO:0000256" key="2">
    <source>
        <dbReference type="ARBA" id="ARBA00022723"/>
    </source>
</evidence>
<organism evidence="7 8">
    <name type="scientific">Haloferula luteola</name>
    <dbReference type="NCBI Taxonomy" id="595692"/>
    <lineage>
        <taxon>Bacteria</taxon>
        <taxon>Pseudomonadati</taxon>
        <taxon>Verrucomicrobiota</taxon>
        <taxon>Verrucomicrobiia</taxon>
        <taxon>Verrucomicrobiales</taxon>
        <taxon>Verrucomicrobiaceae</taxon>
        <taxon>Haloferula</taxon>
    </lineage>
</organism>
<dbReference type="InterPro" id="IPR043129">
    <property type="entry name" value="ATPase_NBD"/>
</dbReference>
<dbReference type="AlphaFoldDB" id="A0A840V5Z6"/>
<comment type="caution">
    <text evidence="7">The sequence shown here is derived from an EMBL/GenBank/DDBJ whole genome shotgun (WGS) entry which is preliminary data.</text>
</comment>